<proteinExistence type="predicted"/>
<protein>
    <submittedName>
        <fullName evidence="1">Uncharacterized protein</fullName>
    </submittedName>
</protein>
<name>A0A6M3LLJ5_9ZZZZ</name>
<organism evidence="1">
    <name type="scientific">viral metagenome</name>
    <dbReference type="NCBI Taxonomy" id="1070528"/>
    <lineage>
        <taxon>unclassified sequences</taxon>
        <taxon>metagenomes</taxon>
        <taxon>organismal metagenomes</taxon>
    </lineage>
</organism>
<reference evidence="1" key="1">
    <citation type="submission" date="2020-03" db="EMBL/GenBank/DDBJ databases">
        <title>The deep terrestrial virosphere.</title>
        <authorList>
            <person name="Holmfeldt K."/>
            <person name="Nilsson E."/>
            <person name="Simone D."/>
            <person name="Lopez-Fernandez M."/>
            <person name="Wu X."/>
            <person name="de Brujin I."/>
            <person name="Lundin D."/>
            <person name="Andersson A."/>
            <person name="Bertilsson S."/>
            <person name="Dopson M."/>
        </authorList>
    </citation>
    <scope>NUCLEOTIDE SEQUENCE</scope>
    <source>
        <strain evidence="1">MM415B05176</strain>
    </source>
</reference>
<gene>
    <name evidence="1" type="ORF">MM415B05176_0004</name>
</gene>
<dbReference type="AlphaFoldDB" id="A0A6M3LLJ5"/>
<evidence type="ECO:0000313" key="1">
    <source>
        <dbReference type="EMBL" id="QJA95790.1"/>
    </source>
</evidence>
<dbReference type="EMBL" id="MT143344">
    <property type="protein sequence ID" value="QJA95790.1"/>
    <property type="molecule type" value="Genomic_DNA"/>
</dbReference>
<accession>A0A6M3LLJ5</accession>
<sequence>MDNKEFALNMAGTLIPLVFELLRQANFTPAQTAAWVESRRQAFYASDPDAYQDVLPKP</sequence>